<reference evidence="1" key="1">
    <citation type="submission" date="2020-02" db="EMBL/GenBank/DDBJ databases">
        <authorList>
            <person name="Meier V. D."/>
        </authorList>
    </citation>
    <scope>NUCLEOTIDE SEQUENCE</scope>
    <source>
        <strain evidence="1">AVDCRST_MAG96</strain>
    </source>
</reference>
<protein>
    <submittedName>
        <fullName evidence="1">Uncharacterized protein</fullName>
    </submittedName>
</protein>
<accession>A0A6J4TRM3</accession>
<name>A0A6J4TRM3_9BACT</name>
<dbReference type="AlphaFoldDB" id="A0A6J4TRM3"/>
<sequence length="41" mass="4777">MNYSSFIAFLIKNKKTKFAEIIMWNSGILENENASLFYAVE</sequence>
<proteinExistence type="predicted"/>
<gene>
    <name evidence="1" type="ORF">AVDCRST_MAG96-3526</name>
</gene>
<organism evidence="1">
    <name type="scientific">uncultured Segetibacter sp</name>
    <dbReference type="NCBI Taxonomy" id="481133"/>
    <lineage>
        <taxon>Bacteria</taxon>
        <taxon>Pseudomonadati</taxon>
        <taxon>Bacteroidota</taxon>
        <taxon>Chitinophagia</taxon>
        <taxon>Chitinophagales</taxon>
        <taxon>Chitinophagaceae</taxon>
        <taxon>Segetibacter</taxon>
        <taxon>environmental samples</taxon>
    </lineage>
</organism>
<evidence type="ECO:0000313" key="1">
    <source>
        <dbReference type="EMBL" id="CAA9530549.1"/>
    </source>
</evidence>
<dbReference type="EMBL" id="CADCVN010001378">
    <property type="protein sequence ID" value="CAA9530549.1"/>
    <property type="molecule type" value="Genomic_DNA"/>
</dbReference>